<dbReference type="HOGENOM" id="CLU_681201_0_0_6"/>
<dbReference type="Proteomes" id="UP000000393">
    <property type="component" value="Chromosome"/>
</dbReference>
<dbReference type="eggNOG" id="ENOG502ZP5C">
    <property type="taxonomic scope" value="Bacteria"/>
</dbReference>
<sequence length="404" mass="45719">MRRPYRELGKPFAVRTVELLQGLQLIAESIQKVREGEGRYLMVLSGQLRSLVAERRKGEVPLLLDVADKFGKGLMIYSMPGVEDPAFPEELRADLILHVTGFPVSLERQFPAQKAILLNEFLDQDLILFKGARYTPRKIIEWYANKAGGAHYASRIPEDFAALMTLNPMNTQPLANLLVQISEATLAAGRQLLRSVVEFEIYALVVIPEQESNAVQDVNYLFDSRYEGSEMRISMSLNARLMPSFFVSGLQGVWGRVDCDRLIDWSEPKLLHAVLIIEDDLSTTIELAVDGIRVGRSNVKFPLFVLSDPLDYESYHNRATDGRPQKFTFAVGYVLMIGRELGPEERANMLLYMSSKRTDLELRVICYSPEAFALVKRGTKHLTITGQAHLKLARDLPKFKAKRE</sequence>
<protein>
    <submittedName>
        <fullName evidence="1">Uncharacterized protein</fullName>
    </submittedName>
</protein>
<dbReference type="RefSeq" id="WP_013221753.1">
    <property type="nucleotide sequence ID" value="NC_014315.1"/>
</dbReference>
<reference evidence="1 2" key="1">
    <citation type="submission" date="2010-06" db="EMBL/GenBank/DDBJ databases">
        <title>Complete sequence of chromosome of Nitrosococcus watsoni C-113.</title>
        <authorList>
            <consortium name="US DOE Joint Genome Institute"/>
            <person name="Lucas S."/>
            <person name="Copeland A."/>
            <person name="Lapidus A."/>
            <person name="Cheng J.-F."/>
            <person name="Bruce D."/>
            <person name="Goodwin L."/>
            <person name="Pitluck S."/>
            <person name="Malfatti S.A."/>
            <person name="Chain P.S.G."/>
            <person name="Land M."/>
            <person name="Hauser L."/>
            <person name="Kyrpides N."/>
            <person name="Ivanova N."/>
            <person name="Cambell M.A."/>
            <person name="Heidelberg J.F."/>
            <person name="Klotz M.G."/>
            <person name="Woyke T."/>
        </authorList>
    </citation>
    <scope>NUCLEOTIDE SEQUENCE [LARGE SCALE GENOMIC DNA]</scope>
    <source>
        <strain evidence="1 2">C-113</strain>
    </source>
</reference>
<dbReference type="OrthoDB" id="9849877at2"/>
<keyword evidence="2" id="KW-1185">Reference proteome</keyword>
<proteinExistence type="predicted"/>
<accession>D8KC19</accession>
<evidence type="ECO:0000313" key="2">
    <source>
        <dbReference type="Proteomes" id="UP000000393"/>
    </source>
</evidence>
<dbReference type="EMBL" id="CP002086">
    <property type="protein sequence ID" value="ADJ29690.1"/>
    <property type="molecule type" value="Genomic_DNA"/>
</dbReference>
<dbReference type="STRING" id="105559.Nwat_2953"/>
<evidence type="ECO:0000313" key="1">
    <source>
        <dbReference type="EMBL" id="ADJ29690.1"/>
    </source>
</evidence>
<name>D8KC19_NITWC</name>
<dbReference type="KEGG" id="nwa:Nwat_2953"/>
<dbReference type="AlphaFoldDB" id="D8KC19"/>
<gene>
    <name evidence="1" type="ordered locus">Nwat_2953</name>
</gene>
<organism evidence="1 2">
    <name type="scientific">Nitrosococcus watsoni (strain C-113)</name>
    <dbReference type="NCBI Taxonomy" id="105559"/>
    <lineage>
        <taxon>Bacteria</taxon>
        <taxon>Pseudomonadati</taxon>
        <taxon>Pseudomonadota</taxon>
        <taxon>Gammaproteobacteria</taxon>
        <taxon>Chromatiales</taxon>
        <taxon>Chromatiaceae</taxon>
        <taxon>Nitrosococcus</taxon>
    </lineage>
</organism>